<keyword evidence="1" id="KW-0489">Methyltransferase</keyword>
<organism evidence="1 2">
    <name type="scientific">Aporhodopirellula rubra</name>
    <dbReference type="NCBI Taxonomy" id="980271"/>
    <lineage>
        <taxon>Bacteria</taxon>
        <taxon>Pseudomonadati</taxon>
        <taxon>Planctomycetota</taxon>
        <taxon>Planctomycetia</taxon>
        <taxon>Pirellulales</taxon>
        <taxon>Pirellulaceae</taxon>
        <taxon>Aporhodopirellula</taxon>
    </lineage>
</organism>
<dbReference type="GO" id="GO:0160105">
    <property type="term" value="F:tRNA (adenine(22)-N1)-methyltransferase activity"/>
    <property type="evidence" value="ECO:0007669"/>
    <property type="project" value="UniProtKB-EC"/>
</dbReference>
<dbReference type="GO" id="GO:0032259">
    <property type="term" value="P:methylation"/>
    <property type="evidence" value="ECO:0007669"/>
    <property type="project" value="UniProtKB-KW"/>
</dbReference>
<sequence length="220" mass="24462">MPHLDQRLKIVARQVRCGTHADIGSDHGHLLKALLASGRIERGIAIENKVQPYANSQATLAGFNAEVRLADGLAGLASGEADCLSICGMGGESIVRILDAYPDRVPDTAIFQPNRKPELVRAWALRSQYNLVDETIAHGHWRYVILRFERPGNRQQTHEDPAYDGLDRDAALLFGPHQLRHRTSEFLTALREEQAYLTSLNRLGEEAANRLAVITRILAE</sequence>
<dbReference type="Gene3D" id="3.40.50.150">
    <property type="entry name" value="Vaccinia Virus protein VP39"/>
    <property type="match status" value="1"/>
</dbReference>
<dbReference type="Proteomes" id="UP000536179">
    <property type="component" value="Unassembled WGS sequence"/>
</dbReference>
<dbReference type="PANTHER" id="PTHR38451:SF1">
    <property type="entry name" value="TRNA (ADENINE(22)-N(1))-METHYLTRANSFERASE"/>
    <property type="match status" value="1"/>
</dbReference>
<proteinExistence type="predicted"/>
<dbReference type="PANTHER" id="PTHR38451">
    <property type="entry name" value="TRNA (ADENINE(22)-N(1))-METHYLTRANSFERASE"/>
    <property type="match status" value="1"/>
</dbReference>
<keyword evidence="1" id="KW-0808">Transferase</keyword>
<keyword evidence="2" id="KW-1185">Reference proteome</keyword>
<dbReference type="Pfam" id="PF12847">
    <property type="entry name" value="Methyltransf_18"/>
    <property type="match status" value="1"/>
</dbReference>
<evidence type="ECO:0000313" key="1">
    <source>
        <dbReference type="EMBL" id="MBB3207823.1"/>
    </source>
</evidence>
<accession>A0A7W5E178</accession>
<dbReference type="EMBL" id="JACHXU010000012">
    <property type="protein sequence ID" value="MBB3207823.1"/>
    <property type="molecule type" value="Genomic_DNA"/>
</dbReference>
<gene>
    <name evidence="1" type="ORF">FHS27_003650</name>
</gene>
<reference evidence="1 2" key="1">
    <citation type="submission" date="2020-08" db="EMBL/GenBank/DDBJ databases">
        <title>Genomic Encyclopedia of Type Strains, Phase III (KMG-III): the genomes of soil and plant-associated and newly described type strains.</title>
        <authorList>
            <person name="Whitman W."/>
        </authorList>
    </citation>
    <scope>NUCLEOTIDE SEQUENCE [LARGE SCALE GENOMIC DNA]</scope>
    <source>
        <strain evidence="1 2">CECT 8075</strain>
    </source>
</reference>
<dbReference type="RefSeq" id="WP_184306106.1">
    <property type="nucleotide sequence ID" value="NZ_JACHXU010000012.1"/>
</dbReference>
<dbReference type="EC" id="2.1.1.217" evidence="1"/>
<dbReference type="InterPro" id="IPR029063">
    <property type="entry name" value="SAM-dependent_MTases_sf"/>
</dbReference>
<protein>
    <submittedName>
        <fullName evidence="1">tRNA (Adenine22-N1)-methyltransferase</fullName>
        <ecNumber evidence="1">2.1.1.217</ecNumber>
    </submittedName>
</protein>
<dbReference type="AlphaFoldDB" id="A0A7W5E178"/>
<comment type="caution">
    <text evidence="1">The sequence shown here is derived from an EMBL/GenBank/DDBJ whole genome shotgun (WGS) entry which is preliminary data.</text>
</comment>
<name>A0A7W5E178_9BACT</name>
<evidence type="ECO:0000313" key="2">
    <source>
        <dbReference type="Proteomes" id="UP000536179"/>
    </source>
</evidence>